<dbReference type="EMBL" id="CP076456">
    <property type="protein sequence ID" value="QWQ38144.1"/>
    <property type="molecule type" value="Genomic_DNA"/>
</dbReference>
<evidence type="ECO:0000256" key="1">
    <source>
        <dbReference type="SAM" id="MobiDB-lite"/>
    </source>
</evidence>
<name>A0A975S957_9MICC</name>
<proteinExistence type="predicted"/>
<reference evidence="2" key="1">
    <citation type="submission" date="2021-06" db="EMBL/GenBank/DDBJ databases">
        <title>Novel species in genus Arthrobacter.</title>
        <authorList>
            <person name="Zhang G."/>
        </authorList>
    </citation>
    <scope>NUCLEOTIDE SEQUENCE</scope>
    <source>
        <strain evidence="2">Zg-ZUI122</strain>
    </source>
</reference>
<evidence type="ECO:0000313" key="3">
    <source>
        <dbReference type="Proteomes" id="UP000680588"/>
    </source>
</evidence>
<dbReference type="KEGG" id="asun:KG104_12605"/>
<dbReference type="AlphaFoldDB" id="A0A975S957"/>
<evidence type="ECO:0000313" key="2">
    <source>
        <dbReference type="EMBL" id="QWQ38144.1"/>
    </source>
</evidence>
<protein>
    <submittedName>
        <fullName evidence="2">Uncharacterized protein</fullName>
    </submittedName>
</protein>
<gene>
    <name evidence="2" type="ORF">KG104_12605</name>
</gene>
<keyword evidence="3" id="KW-1185">Reference proteome</keyword>
<feature type="compositionally biased region" description="Basic and acidic residues" evidence="1">
    <location>
        <begin position="75"/>
        <end position="102"/>
    </location>
</feature>
<sequence length="108" mass="12285">MAGTFREVLRRRPFHGLQGAFLRQSTVGRVFLCRVGEVGSSEDWLLFFYRVWSRLSVFVLSEEPKLSGKSPQGSNEKKPGKSIKDKRAEKRAKMSAESELAPKKRKGQ</sequence>
<organism evidence="2 3">
    <name type="scientific">Arthrobacter sunyaminii</name>
    <dbReference type="NCBI Taxonomy" id="2816859"/>
    <lineage>
        <taxon>Bacteria</taxon>
        <taxon>Bacillati</taxon>
        <taxon>Actinomycetota</taxon>
        <taxon>Actinomycetes</taxon>
        <taxon>Micrococcales</taxon>
        <taxon>Micrococcaceae</taxon>
        <taxon>Arthrobacter</taxon>
    </lineage>
</organism>
<dbReference type="RefSeq" id="WP_207348086.1">
    <property type="nucleotide sequence ID" value="NZ_CP076456.1"/>
</dbReference>
<dbReference type="Proteomes" id="UP000680588">
    <property type="component" value="Chromosome"/>
</dbReference>
<feature type="region of interest" description="Disordered" evidence="1">
    <location>
        <begin position="64"/>
        <end position="108"/>
    </location>
</feature>
<accession>A0A975S957</accession>